<organism evidence="1 2">
    <name type="scientific">Myroides albus</name>
    <dbReference type="NCBI Taxonomy" id="2562892"/>
    <lineage>
        <taxon>Bacteria</taxon>
        <taxon>Pseudomonadati</taxon>
        <taxon>Bacteroidota</taxon>
        <taxon>Flavobacteriia</taxon>
        <taxon>Flavobacteriales</taxon>
        <taxon>Flavobacteriaceae</taxon>
        <taxon>Myroides</taxon>
    </lineage>
</organism>
<evidence type="ECO:0000313" key="1">
    <source>
        <dbReference type="EMBL" id="MTG99498.1"/>
    </source>
</evidence>
<protein>
    <submittedName>
        <fullName evidence="1">RHS family protein</fullName>
    </submittedName>
</protein>
<dbReference type="PANTHER" id="PTHR32305:SF15">
    <property type="entry name" value="PROTEIN RHSA-RELATED"/>
    <property type="match status" value="1"/>
</dbReference>
<dbReference type="EMBL" id="WMJX01000107">
    <property type="protein sequence ID" value="MTG99498.1"/>
    <property type="molecule type" value="Genomic_DNA"/>
</dbReference>
<keyword evidence="2" id="KW-1185">Reference proteome</keyword>
<dbReference type="Gene3D" id="2.180.10.10">
    <property type="entry name" value="RHS repeat-associated core"/>
    <property type="match status" value="1"/>
</dbReference>
<proteinExistence type="predicted"/>
<comment type="caution">
    <text evidence="1">The sequence shown here is derived from an EMBL/GenBank/DDBJ whole genome shotgun (WGS) entry which is preliminary data.</text>
</comment>
<feature type="non-terminal residue" evidence="1">
    <location>
        <position position="90"/>
    </location>
</feature>
<sequence>MCDATGELVWHGVLDIYERIDMKHDKRTDCPFRYQGQYYGKETQLAYNRFRYYDPKIGMYISQDPIGLSGGNPTLYGDVHDISLWIDPFG</sequence>
<gene>
    <name evidence="1" type="ORF">GJV76_15480</name>
</gene>
<dbReference type="AlphaFoldDB" id="A0A6I3LLN0"/>
<dbReference type="NCBIfam" id="TIGR03696">
    <property type="entry name" value="Rhs_assc_core"/>
    <property type="match status" value="1"/>
</dbReference>
<dbReference type="PANTHER" id="PTHR32305">
    <property type="match status" value="1"/>
</dbReference>
<accession>A0A6I3LLN0</accession>
<dbReference type="InterPro" id="IPR050708">
    <property type="entry name" value="T6SS_VgrG/RHS"/>
</dbReference>
<dbReference type="Proteomes" id="UP000438760">
    <property type="component" value="Unassembled WGS sequence"/>
</dbReference>
<dbReference type="InterPro" id="IPR022385">
    <property type="entry name" value="Rhs_assc_core"/>
</dbReference>
<name>A0A6I3LLN0_9FLAO</name>
<evidence type="ECO:0000313" key="2">
    <source>
        <dbReference type="Proteomes" id="UP000438760"/>
    </source>
</evidence>
<reference evidence="1 2" key="1">
    <citation type="submission" date="2019-11" db="EMBL/GenBank/DDBJ databases">
        <title>Genome of Strain BIT-d1.</title>
        <authorList>
            <person name="Yang Y."/>
        </authorList>
    </citation>
    <scope>NUCLEOTIDE SEQUENCE [LARGE SCALE GENOMIC DNA]</scope>
    <source>
        <strain evidence="1 2">BIT-d1</strain>
    </source>
</reference>
<dbReference type="PRINTS" id="PR00394">
    <property type="entry name" value="RHSPROTEIN"/>
</dbReference>